<accession>A0AAI8XP26</accession>
<keyword evidence="3" id="KW-0808">Transferase</keyword>
<keyword evidence="4 7" id="KW-0812">Transmembrane</keyword>
<evidence type="ECO:0000256" key="3">
    <source>
        <dbReference type="ARBA" id="ARBA00022679"/>
    </source>
</evidence>
<feature type="domain" description="Bacterial sugar transferase" evidence="8">
    <location>
        <begin position="315"/>
        <end position="502"/>
    </location>
</feature>
<dbReference type="GO" id="GO:0016780">
    <property type="term" value="F:phosphotransferase activity, for other substituted phosphate groups"/>
    <property type="evidence" value="ECO:0007669"/>
    <property type="project" value="TreeGrafter"/>
</dbReference>
<dbReference type="PANTHER" id="PTHR30576">
    <property type="entry name" value="COLANIC BIOSYNTHESIS UDP-GLUCOSE LIPID CARRIER TRANSFERASE"/>
    <property type="match status" value="1"/>
</dbReference>
<evidence type="ECO:0000256" key="5">
    <source>
        <dbReference type="ARBA" id="ARBA00022989"/>
    </source>
</evidence>
<dbReference type="Gene3D" id="3.40.50.720">
    <property type="entry name" value="NAD(P)-binding Rossmann-like Domain"/>
    <property type="match status" value="1"/>
</dbReference>
<feature type="transmembrane region" description="Helical" evidence="7">
    <location>
        <begin position="85"/>
        <end position="102"/>
    </location>
</feature>
<comment type="subcellular location">
    <subcellularLocation>
        <location evidence="1">Membrane</location>
        <topology evidence="1">Multi-pass membrane protein</topology>
    </subcellularLocation>
</comment>
<proteinExistence type="inferred from homology"/>
<dbReference type="EMBL" id="AP027452">
    <property type="protein sequence ID" value="BDY29530.1"/>
    <property type="molecule type" value="Genomic_DNA"/>
</dbReference>
<dbReference type="Pfam" id="PF02397">
    <property type="entry name" value="Bac_transf"/>
    <property type="match status" value="1"/>
</dbReference>
<dbReference type="AlphaFoldDB" id="A0AAI8XP26"/>
<name>A0AAI8XP26_MYCME</name>
<feature type="transmembrane region" description="Helical" evidence="7">
    <location>
        <begin position="320"/>
        <end position="341"/>
    </location>
</feature>
<evidence type="ECO:0000256" key="2">
    <source>
        <dbReference type="ARBA" id="ARBA00006464"/>
    </source>
</evidence>
<evidence type="ECO:0000259" key="8">
    <source>
        <dbReference type="Pfam" id="PF02397"/>
    </source>
</evidence>
<sequence length="508" mass="55416">MSMRLSDSITTLTAKNQPCEVDGRALLAPAPGRRVNALRAWQRGYARWLVCSDTVVAVAVVLLAQGLRFGSVTGESLALYSNVDYAFVSAAVLAGWLAALAVQHSRAPQVLGHGLEEYRRVWTATLAVFAIVALVSSVFRLEIARGYLALALPLGLVALTVNRMLARRYVATQRRKGRFANSVLAVGHLSSARALVKSLARQPEDGYRVVGVCVPGGNGVQIPAVEGIPTYQHEGDIIGAVLSSGADTVALTSGHLDPDEIRDLSWQLEKLDVDLLVSPGIVDVAGPRLMVRPVGGLPLIHLDKPQYEGAKRFQKRAFDVCFAALALLAVAPVMLVAALAIKLTSRGPVFYRSERIGLDGQPFEMIKFRSMVVDADRRVAELAAQSDGNGVLFKMRRDPRVTPVGRWMRRYSIDELPQFINVLRREMSIVGPRPPLPTEVDRYDHQVRRRMLVPPGITGLWQVSGRSDLSWEDSVRLDLSYVENWSMVGDLVIVASTVKAVVLGSGAY</sequence>
<keyword evidence="6 7" id="KW-0472">Membrane</keyword>
<dbReference type="PANTHER" id="PTHR30576:SF10">
    <property type="entry name" value="SLL5057 PROTEIN"/>
    <property type="match status" value="1"/>
</dbReference>
<reference evidence="9" key="1">
    <citation type="submission" date="2023-03" db="EMBL/GenBank/DDBJ databases">
        <title>Draft genome sequence of a Mycolicibacterium mageritense strain H4_3_1 isolated from a hybrid biological-inorganic system reactor.</title>
        <authorList>
            <person name="Feng X."/>
            <person name="Kazama D."/>
            <person name="Sato K."/>
            <person name="Kobayashi H."/>
        </authorList>
    </citation>
    <scope>NUCLEOTIDE SEQUENCE</scope>
    <source>
        <strain evidence="9">H4_3_1</strain>
    </source>
</reference>
<evidence type="ECO:0000313" key="9">
    <source>
        <dbReference type="EMBL" id="BDY29530.1"/>
    </source>
</evidence>
<feature type="transmembrane region" description="Helical" evidence="7">
    <location>
        <begin position="147"/>
        <end position="166"/>
    </location>
</feature>
<dbReference type="InterPro" id="IPR017475">
    <property type="entry name" value="EPS_sugar_tfrase"/>
</dbReference>
<gene>
    <name evidence="9" type="ORF">hbim_03468</name>
</gene>
<dbReference type="Proteomes" id="UP001241092">
    <property type="component" value="Chromosome"/>
</dbReference>
<feature type="transmembrane region" description="Helical" evidence="7">
    <location>
        <begin position="45"/>
        <end position="65"/>
    </location>
</feature>
<feature type="transmembrane region" description="Helical" evidence="7">
    <location>
        <begin position="122"/>
        <end position="141"/>
    </location>
</feature>
<evidence type="ECO:0000256" key="7">
    <source>
        <dbReference type="SAM" id="Phobius"/>
    </source>
</evidence>
<comment type="similarity">
    <text evidence="2">Belongs to the bacterial sugar transferase family.</text>
</comment>
<evidence type="ECO:0000313" key="10">
    <source>
        <dbReference type="Proteomes" id="UP001241092"/>
    </source>
</evidence>
<evidence type="ECO:0000256" key="6">
    <source>
        <dbReference type="ARBA" id="ARBA00023136"/>
    </source>
</evidence>
<evidence type="ECO:0000256" key="1">
    <source>
        <dbReference type="ARBA" id="ARBA00004141"/>
    </source>
</evidence>
<dbReference type="GO" id="GO:0016020">
    <property type="term" value="C:membrane"/>
    <property type="evidence" value="ECO:0007669"/>
    <property type="project" value="UniProtKB-SubCell"/>
</dbReference>
<evidence type="ECO:0000256" key="4">
    <source>
        <dbReference type="ARBA" id="ARBA00022692"/>
    </source>
</evidence>
<dbReference type="Pfam" id="PF13727">
    <property type="entry name" value="CoA_binding_3"/>
    <property type="match status" value="1"/>
</dbReference>
<dbReference type="InterPro" id="IPR003362">
    <property type="entry name" value="Bact_transf"/>
</dbReference>
<protein>
    <recommendedName>
        <fullName evidence="8">Bacterial sugar transferase domain-containing protein</fullName>
    </recommendedName>
</protein>
<organism evidence="9 10">
    <name type="scientific">Mycolicibacterium mageritense</name>
    <name type="common">Mycobacterium mageritense</name>
    <dbReference type="NCBI Taxonomy" id="53462"/>
    <lineage>
        <taxon>Bacteria</taxon>
        <taxon>Bacillati</taxon>
        <taxon>Actinomycetota</taxon>
        <taxon>Actinomycetes</taxon>
        <taxon>Mycobacteriales</taxon>
        <taxon>Mycobacteriaceae</taxon>
        <taxon>Mycolicibacterium</taxon>
    </lineage>
</organism>
<dbReference type="NCBIfam" id="TIGR03025">
    <property type="entry name" value="EPS_sugtrans"/>
    <property type="match status" value="1"/>
</dbReference>
<keyword evidence="5 7" id="KW-1133">Transmembrane helix</keyword>